<reference evidence="2" key="1">
    <citation type="journal article" date="2014" name="Int. J. Syst. Evol. Microbiol.">
        <title>Complete genome sequence of Corynebacterium casei LMG S-19264T (=DSM 44701T), isolated from a smear-ripened cheese.</title>
        <authorList>
            <consortium name="US DOE Joint Genome Institute (JGI-PGF)"/>
            <person name="Walter F."/>
            <person name="Albersmeier A."/>
            <person name="Kalinowski J."/>
            <person name="Ruckert C."/>
        </authorList>
    </citation>
    <scope>NUCLEOTIDE SEQUENCE</scope>
    <source>
        <strain evidence="2">JCM 4059</strain>
    </source>
</reference>
<dbReference type="Proteomes" id="UP000638313">
    <property type="component" value="Unassembled WGS sequence"/>
</dbReference>
<dbReference type="InterPro" id="IPR016181">
    <property type="entry name" value="Acyl_CoA_acyltransferase"/>
</dbReference>
<comment type="caution">
    <text evidence="2">The sequence shown here is derived from an EMBL/GenBank/DDBJ whole genome shotgun (WGS) entry which is preliminary data.</text>
</comment>
<dbReference type="InterPro" id="IPR000182">
    <property type="entry name" value="GNAT_dom"/>
</dbReference>
<dbReference type="SUPFAM" id="SSF55729">
    <property type="entry name" value="Acyl-CoA N-acyltransferases (Nat)"/>
    <property type="match status" value="1"/>
</dbReference>
<dbReference type="RefSeq" id="WP_190129906.1">
    <property type="nucleotide sequence ID" value="NZ_BNBD01000005.1"/>
</dbReference>
<dbReference type="PANTHER" id="PTHR43617">
    <property type="entry name" value="L-AMINO ACID N-ACETYLTRANSFERASE"/>
    <property type="match status" value="1"/>
</dbReference>
<evidence type="ECO:0000313" key="3">
    <source>
        <dbReference type="Proteomes" id="UP000638313"/>
    </source>
</evidence>
<protein>
    <recommendedName>
        <fullName evidence="1">N-acetyltransferase domain-containing protein</fullName>
    </recommendedName>
</protein>
<accession>A0A919B297</accession>
<reference evidence="2" key="2">
    <citation type="submission" date="2020-09" db="EMBL/GenBank/DDBJ databases">
        <authorList>
            <person name="Sun Q."/>
            <person name="Ohkuma M."/>
        </authorList>
    </citation>
    <scope>NUCLEOTIDE SEQUENCE</scope>
    <source>
        <strain evidence="2">JCM 4059</strain>
    </source>
</reference>
<evidence type="ECO:0000259" key="1">
    <source>
        <dbReference type="PROSITE" id="PS51186"/>
    </source>
</evidence>
<keyword evidence="3" id="KW-1185">Reference proteome</keyword>
<feature type="domain" description="N-acetyltransferase" evidence="1">
    <location>
        <begin position="3"/>
        <end position="181"/>
    </location>
</feature>
<name>A0A919B297_9ACTN</name>
<evidence type="ECO:0000313" key="2">
    <source>
        <dbReference type="EMBL" id="GHF45446.1"/>
    </source>
</evidence>
<organism evidence="2 3">
    <name type="scientific">Streptomyces mashuensis</name>
    <dbReference type="NCBI Taxonomy" id="33904"/>
    <lineage>
        <taxon>Bacteria</taxon>
        <taxon>Bacillati</taxon>
        <taxon>Actinomycetota</taxon>
        <taxon>Actinomycetes</taxon>
        <taxon>Kitasatosporales</taxon>
        <taxon>Streptomycetaceae</taxon>
        <taxon>Streptomyces</taxon>
    </lineage>
</organism>
<dbReference type="EMBL" id="BNBD01000005">
    <property type="protein sequence ID" value="GHF45446.1"/>
    <property type="molecule type" value="Genomic_DNA"/>
</dbReference>
<proteinExistence type="predicted"/>
<dbReference type="Pfam" id="PF00583">
    <property type="entry name" value="Acetyltransf_1"/>
    <property type="match status" value="1"/>
</dbReference>
<sequence>MKHTIRQIRADEWRQAKELRLDALQDPVASIAFLDTYEDAVARPDSHWQQRTADAAEGKSVTTLVAEAPDGTWTGSVTVLVELPGQEAVFGGSPTVPQTHLVGVYVRPAGRGTGLAEELLRAAVEWSWGRPDVRVERARLYVHERNLRAMALYRKLGFEETGVTVPMERDPSATEYELAVGRPDA</sequence>
<dbReference type="CDD" id="cd04301">
    <property type="entry name" value="NAT_SF"/>
    <property type="match status" value="1"/>
</dbReference>
<dbReference type="InterPro" id="IPR050276">
    <property type="entry name" value="MshD_Acetyltransferase"/>
</dbReference>
<dbReference type="PROSITE" id="PS51186">
    <property type="entry name" value="GNAT"/>
    <property type="match status" value="1"/>
</dbReference>
<dbReference type="AlphaFoldDB" id="A0A919B297"/>
<dbReference type="Gene3D" id="3.40.630.30">
    <property type="match status" value="1"/>
</dbReference>
<dbReference type="GO" id="GO:0016747">
    <property type="term" value="F:acyltransferase activity, transferring groups other than amino-acyl groups"/>
    <property type="evidence" value="ECO:0007669"/>
    <property type="project" value="InterPro"/>
</dbReference>
<gene>
    <name evidence="2" type="ORF">GCM10010218_28320</name>
</gene>